<dbReference type="InterPro" id="IPR013525">
    <property type="entry name" value="ABC2_TM"/>
</dbReference>
<feature type="transmembrane region" description="Helical" evidence="6">
    <location>
        <begin position="405"/>
        <end position="422"/>
    </location>
</feature>
<feature type="transmembrane region" description="Helical" evidence="6">
    <location>
        <begin position="234"/>
        <end position="255"/>
    </location>
</feature>
<evidence type="ECO:0000313" key="8">
    <source>
        <dbReference type="EMBL" id="SFG33782.1"/>
    </source>
</evidence>
<feature type="transmembrane region" description="Helical" evidence="6">
    <location>
        <begin position="282"/>
        <end position="302"/>
    </location>
</feature>
<feature type="transmembrane region" description="Helical" evidence="6">
    <location>
        <begin position="20"/>
        <end position="39"/>
    </location>
</feature>
<keyword evidence="2" id="KW-1003">Cell membrane</keyword>
<dbReference type="Pfam" id="PF12698">
    <property type="entry name" value="ABC2_membrane_3"/>
    <property type="match status" value="1"/>
</dbReference>
<dbReference type="PANTHER" id="PTHR30294">
    <property type="entry name" value="MEMBRANE COMPONENT OF ABC TRANSPORTER YHHJ-RELATED"/>
    <property type="match status" value="1"/>
</dbReference>
<evidence type="ECO:0000256" key="6">
    <source>
        <dbReference type="SAM" id="Phobius"/>
    </source>
</evidence>
<comment type="subcellular location">
    <subcellularLocation>
        <location evidence="1">Cell membrane</location>
        <topology evidence="1">Multi-pass membrane protein</topology>
    </subcellularLocation>
</comment>
<feature type="domain" description="ABC-2 type transporter transmembrane" evidence="7">
    <location>
        <begin position="20"/>
        <end position="420"/>
    </location>
</feature>
<keyword evidence="9" id="KW-1185">Reference proteome</keyword>
<organism evidence="8 9">
    <name type="scientific">Planifilum fulgidum</name>
    <dbReference type="NCBI Taxonomy" id="201973"/>
    <lineage>
        <taxon>Bacteria</taxon>
        <taxon>Bacillati</taxon>
        <taxon>Bacillota</taxon>
        <taxon>Bacilli</taxon>
        <taxon>Bacillales</taxon>
        <taxon>Thermoactinomycetaceae</taxon>
        <taxon>Planifilum</taxon>
    </lineage>
</organism>
<feature type="transmembrane region" description="Helical" evidence="6">
    <location>
        <begin position="343"/>
        <end position="364"/>
    </location>
</feature>
<dbReference type="EMBL" id="FOOK01000027">
    <property type="protein sequence ID" value="SFG33782.1"/>
    <property type="molecule type" value="Genomic_DNA"/>
</dbReference>
<dbReference type="PANTHER" id="PTHR30294:SF29">
    <property type="entry name" value="MULTIDRUG ABC TRANSPORTER PERMEASE YBHS-RELATED"/>
    <property type="match status" value="1"/>
</dbReference>
<evidence type="ECO:0000256" key="1">
    <source>
        <dbReference type="ARBA" id="ARBA00004651"/>
    </source>
</evidence>
<dbReference type="Proteomes" id="UP000198661">
    <property type="component" value="Unassembled WGS sequence"/>
</dbReference>
<keyword evidence="3 6" id="KW-0812">Transmembrane</keyword>
<evidence type="ECO:0000259" key="7">
    <source>
        <dbReference type="Pfam" id="PF12698"/>
    </source>
</evidence>
<evidence type="ECO:0000256" key="2">
    <source>
        <dbReference type="ARBA" id="ARBA00022475"/>
    </source>
</evidence>
<evidence type="ECO:0000313" key="9">
    <source>
        <dbReference type="Proteomes" id="UP000198661"/>
    </source>
</evidence>
<dbReference type="STRING" id="201973.SAMN04488025_12713"/>
<evidence type="ECO:0000256" key="3">
    <source>
        <dbReference type="ARBA" id="ARBA00022692"/>
    </source>
</evidence>
<evidence type="ECO:0000256" key="4">
    <source>
        <dbReference type="ARBA" id="ARBA00022989"/>
    </source>
</evidence>
<name>A0A1I2QZQ4_9BACL</name>
<sequence>MLWALIKKDLLHLIRVKRELSTLLVMPAVLIAILGYALGGVMNPEPKPLTAQVAVIREGNVKKELEQFKKDLARSPLSPEERLWVVDKAEHFVPSDILVRKVLQGEKGKRAFAVREISPGERDSVLRDERFAGILTIPKDFDLSLWRSLFLREKSAVSLKLELNESRFLQGQWLKSAVESFREQINRSGAIYRSLELAGSKKLDPDFFAPDPTPSIRGEITTLEGRKPLSSFEYFTVGMSTMFLLHAAAFTARIASEERENRALDRIALAGVPAWRFWAGKWLATFLLALIQLFTLFGYAALAFDVTWKNPASFLVVTFLLAFVAGSLAVFLMALSFRFNTSWVVEIFSTSIVVILGFLGGSFFKMNILSEWLARLGEWIPNGAALTAYLGAMQGASPQDLTNPLTVLAGWAAALLLAAAGLKPERGRVR</sequence>
<accession>A0A1I2QZQ4</accession>
<feature type="transmembrane region" description="Helical" evidence="6">
    <location>
        <begin position="314"/>
        <end position="337"/>
    </location>
</feature>
<protein>
    <submittedName>
        <fullName evidence="8">ABC-2 type transport system permease protein</fullName>
    </submittedName>
</protein>
<dbReference type="GO" id="GO:0005886">
    <property type="term" value="C:plasma membrane"/>
    <property type="evidence" value="ECO:0007669"/>
    <property type="project" value="UniProtKB-SubCell"/>
</dbReference>
<dbReference type="GO" id="GO:0140359">
    <property type="term" value="F:ABC-type transporter activity"/>
    <property type="evidence" value="ECO:0007669"/>
    <property type="project" value="InterPro"/>
</dbReference>
<keyword evidence="4 6" id="KW-1133">Transmembrane helix</keyword>
<gene>
    <name evidence="8" type="ORF">SAMN04488025_12713</name>
</gene>
<dbReference type="RefSeq" id="WP_092039923.1">
    <property type="nucleotide sequence ID" value="NZ_FOOK01000027.1"/>
</dbReference>
<proteinExistence type="predicted"/>
<keyword evidence="5 6" id="KW-0472">Membrane</keyword>
<dbReference type="OrthoDB" id="3078158at2"/>
<dbReference type="InterPro" id="IPR051449">
    <property type="entry name" value="ABC-2_transporter_component"/>
</dbReference>
<evidence type="ECO:0000256" key="5">
    <source>
        <dbReference type="ARBA" id="ARBA00023136"/>
    </source>
</evidence>
<dbReference type="AlphaFoldDB" id="A0A1I2QZQ4"/>
<reference evidence="9" key="1">
    <citation type="submission" date="2016-10" db="EMBL/GenBank/DDBJ databases">
        <authorList>
            <person name="Varghese N."/>
            <person name="Submissions S."/>
        </authorList>
    </citation>
    <scope>NUCLEOTIDE SEQUENCE [LARGE SCALE GENOMIC DNA]</scope>
    <source>
        <strain evidence="9">DSM 44945</strain>
    </source>
</reference>